<keyword evidence="4 8" id="KW-0805">Transcription regulation</keyword>
<evidence type="ECO:0000256" key="5">
    <source>
        <dbReference type="ARBA" id="ARBA00023163"/>
    </source>
</evidence>
<keyword evidence="8" id="KW-0010">Activator</keyword>
<dbReference type="EMBL" id="JARVKM010000036">
    <property type="protein sequence ID" value="KAK9775213.1"/>
    <property type="molecule type" value="Genomic_DNA"/>
</dbReference>
<dbReference type="Pfam" id="PF10156">
    <property type="entry name" value="Med17"/>
    <property type="match status" value="1"/>
</dbReference>
<comment type="subunit">
    <text evidence="8">Component of the Mediator complex.</text>
</comment>
<evidence type="ECO:0000256" key="7">
    <source>
        <dbReference type="ARBA" id="ARBA00032014"/>
    </source>
</evidence>
<gene>
    <name evidence="8" type="primary">MED17</name>
    <name evidence="10" type="ORF">SCAR479_08189</name>
</gene>
<keyword evidence="11" id="KW-1185">Reference proteome</keyword>
<evidence type="ECO:0000256" key="6">
    <source>
        <dbReference type="ARBA" id="ARBA00023242"/>
    </source>
</evidence>
<organism evidence="10 11">
    <name type="scientific">Seiridium cardinale</name>
    <dbReference type="NCBI Taxonomy" id="138064"/>
    <lineage>
        <taxon>Eukaryota</taxon>
        <taxon>Fungi</taxon>
        <taxon>Dikarya</taxon>
        <taxon>Ascomycota</taxon>
        <taxon>Pezizomycotina</taxon>
        <taxon>Sordariomycetes</taxon>
        <taxon>Xylariomycetidae</taxon>
        <taxon>Amphisphaeriales</taxon>
        <taxon>Sporocadaceae</taxon>
        <taxon>Seiridium</taxon>
    </lineage>
</organism>
<feature type="region of interest" description="Disordered" evidence="9">
    <location>
        <begin position="617"/>
        <end position="642"/>
    </location>
</feature>
<feature type="compositionally biased region" description="Polar residues" evidence="9">
    <location>
        <begin position="617"/>
        <end position="633"/>
    </location>
</feature>
<feature type="region of interest" description="Disordered" evidence="9">
    <location>
        <begin position="147"/>
        <end position="181"/>
    </location>
</feature>
<accession>A0ABR2XN24</accession>
<dbReference type="Gene3D" id="6.10.250.2620">
    <property type="match status" value="1"/>
</dbReference>
<evidence type="ECO:0000313" key="10">
    <source>
        <dbReference type="EMBL" id="KAK9775213.1"/>
    </source>
</evidence>
<reference evidence="10 11" key="1">
    <citation type="submission" date="2024-02" db="EMBL/GenBank/DDBJ databases">
        <title>First draft genome assembly of two strains of Seiridium cardinale.</title>
        <authorList>
            <person name="Emiliani G."/>
            <person name="Scali E."/>
        </authorList>
    </citation>
    <scope>NUCLEOTIDE SEQUENCE [LARGE SCALE GENOMIC DNA]</scope>
    <source>
        <strain evidence="10 11">BM-138-000479</strain>
    </source>
</reference>
<keyword evidence="6 8" id="KW-0539">Nucleus</keyword>
<protein>
    <recommendedName>
        <fullName evidence="3 8">Mediator of RNA polymerase II transcription subunit 17</fullName>
    </recommendedName>
    <alternativeName>
        <fullName evidence="7 8">Mediator complex subunit 17</fullName>
    </alternativeName>
</protein>
<comment type="caution">
    <text evidence="10">The sequence shown here is derived from an EMBL/GenBank/DDBJ whole genome shotgun (WGS) entry which is preliminary data.</text>
</comment>
<dbReference type="PANTHER" id="PTHR13114">
    <property type="entry name" value="MEDIATOR OF RNA POLYMERASE II TRANSCRIPTION SUBUNIT 17"/>
    <property type="match status" value="1"/>
</dbReference>
<evidence type="ECO:0000256" key="9">
    <source>
        <dbReference type="SAM" id="MobiDB-lite"/>
    </source>
</evidence>
<proteinExistence type="inferred from homology"/>
<feature type="compositionally biased region" description="Basic and acidic residues" evidence="9">
    <location>
        <begin position="147"/>
        <end position="159"/>
    </location>
</feature>
<comment type="subcellular location">
    <subcellularLocation>
        <location evidence="1 8">Nucleus</location>
    </subcellularLocation>
</comment>
<evidence type="ECO:0000313" key="11">
    <source>
        <dbReference type="Proteomes" id="UP001465668"/>
    </source>
</evidence>
<evidence type="ECO:0000256" key="4">
    <source>
        <dbReference type="ARBA" id="ARBA00023015"/>
    </source>
</evidence>
<evidence type="ECO:0000256" key="3">
    <source>
        <dbReference type="ARBA" id="ARBA00019610"/>
    </source>
</evidence>
<name>A0ABR2XN24_9PEZI</name>
<comment type="similarity">
    <text evidence="2 8">Belongs to the Mediator complex subunit 17 family.</text>
</comment>
<dbReference type="Proteomes" id="UP001465668">
    <property type="component" value="Unassembled WGS sequence"/>
</dbReference>
<dbReference type="InterPro" id="IPR019313">
    <property type="entry name" value="Mediator_Med17"/>
</dbReference>
<evidence type="ECO:0000256" key="1">
    <source>
        <dbReference type="ARBA" id="ARBA00004123"/>
    </source>
</evidence>
<sequence length="752" mass="82789">MSAGSPATSRKQEHRHEYLSVQQAKALQPQPAKCPAAHQPKEFHHEHHTLFTPATINSQVLRHTSITESSTNTPVASLNPRAFIFKSLHPSSGANLQQQQHTMASVSASPFSLRPWPTGDKKPKHLGEFIARVNAERGGFRNVTEVDLRQDIQAKDEGRLNSSNSSPEGDSESDDEADGNKPKTIIEAREEFLRNIDFAHQSAMLSLDFVSLLLSKETPNQANVTLSPELRDRVGFGVLGASKLQDSNITPARIQDDLAVATGWRLIGTSKMVDSVLEAAERLEKEISLETKYWADILAVSDNGWTVASLPYEPHSLGVRYGFAEAAPEYRNSSIAPLRRNDDGTVRLERGSAHEGSKRVRAAVQTNGRVTGRSWLPERVPEDAPLQDRVLEARNTIFSQELWYEINKEARTLLSLNVRSVDASITYDVDAETKVILTLEDLDAPETGGEDTHNELANTVVLGLHFLLLFGHRLNYFKRTQSTQANTSRNTPTLSILRPLISRLTYDSACSRLTYFLAGLKTILNDAGLSTAAFVQSTLPPSAQLTPAQITQLGLQQQVWRASPSEAIVINLAQLLELTAELTITPEARIGLRGRSFVTPLASTQFMVFLPGASNNNVAAQGQDQNQPQSAPNSLEEAYPPFTSDAYPNINEAIYYIRQASVRAVVDWIVGGVANKLGRDDIDWSETPAGPVIVGHGGKELRPDITESPALSLSLYMQWMEGQSLNSRKVTWAAGQENQDRLDEVVLAFFQG</sequence>
<keyword evidence="5 8" id="KW-0804">Transcription</keyword>
<comment type="function">
    <text evidence="8">Component of the Mediator complex, a coactivator involved in the regulated transcription of nearly all RNA polymerase II-dependent genes. Mediator functions as a bridge to convey information from gene-specific regulatory proteins to the basal RNA polymerase II transcription machinery. Mediator is recruited to promoters by direct interactions with regulatory proteins and serves as a scaffold for the assembly of a functional preinitiation complex with RNA polymerase II and the general transcription factors.</text>
</comment>
<evidence type="ECO:0000256" key="2">
    <source>
        <dbReference type="ARBA" id="ARBA00005635"/>
    </source>
</evidence>
<dbReference type="PANTHER" id="PTHR13114:SF7">
    <property type="entry name" value="MEDIATOR OF RNA POLYMERASE II TRANSCRIPTION SUBUNIT 17"/>
    <property type="match status" value="1"/>
</dbReference>
<evidence type="ECO:0000256" key="8">
    <source>
        <dbReference type="RuleBase" id="RU364140"/>
    </source>
</evidence>